<dbReference type="AlphaFoldDB" id="A0A3A5L0K0"/>
<protein>
    <submittedName>
        <fullName evidence="1">Uncharacterized protein</fullName>
    </submittedName>
</protein>
<evidence type="ECO:0000313" key="1">
    <source>
        <dbReference type="EMBL" id="RJT43328.1"/>
    </source>
</evidence>
<sequence length="262" mass="29738">MKLTTKILDKEGNPVEFSVVNKYGYGHNFKLIDSEGMQLGYLHLEEESLGAPTFKKYFIISQLHNTSPNREYRNVGTALHELAFRHSFSSYFKTNGNIKVDIGYESLLFHYHCGFRLHPRAEFHWDYLIEDFLTHEKFGKAAYERWCLSHFDPTAASKLLEKSSANDVLAFYYSLYAEDKDPTNRAYLRENLAELGGLTGYLSQSAVLQKKEEFSIDIEPISQTSSVAPGTFFYSAGSISAAAKVIKDDNNNDVRVNNAQPG</sequence>
<name>A0A3A5L0K0_9GAMM</name>
<comment type="caution">
    <text evidence="1">The sequence shown here is derived from an EMBL/GenBank/DDBJ whole genome shotgun (WGS) entry which is preliminary data.</text>
</comment>
<dbReference type="RefSeq" id="WP_115300761.1">
    <property type="nucleotide sequence ID" value="NZ_CAAAIR010000023.1"/>
</dbReference>
<organism evidence="1 2">
    <name type="scientific">Legionella taurinensis</name>
    <dbReference type="NCBI Taxonomy" id="70611"/>
    <lineage>
        <taxon>Bacteria</taxon>
        <taxon>Pseudomonadati</taxon>
        <taxon>Pseudomonadota</taxon>
        <taxon>Gammaproteobacteria</taxon>
        <taxon>Legionellales</taxon>
        <taxon>Legionellaceae</taxon>
        <taxon>Legionella</taxon>
    </lineage>
</organism>
<reference evidence="1 2" key="1">
    <citation type="submission" date="2018-09" db="EMBL/GenBank/DDBJ databases">
        <title>Draft genome sequences of Legionella taurinensis isolated from water samples.</title>
        <authorList>
            <person name="Chakeri A."/>
            <person name="Allerberger F."/>
            <person name="Kundi M."/>
            <person name="Ruppitsch W."/>
            <person name="Schmid D."/>
        </authorList>
    </citation>
    <scope>NUCLEOTIDE SEQUENCE [LARGE SCALE GENOMIC DNA]</scope>
    <source>
        <strain evidence="1 2">4570-18-6</strain>
    </source>
</reference>
<dbReference type="Proteomes" id="UP000270757">
    <property type="component" value="Unassembled WGS sequence"/>
</dbReference>
<evidence type="ECO:0000313" key="2">
    <source>
        <dbReference type="Proteomes" id="UP000270757"/>
    </source>
</evidence>
<dbReference type="EMBL" id="QZWB01000027">
    <property type="protein sequence ID" value="RJT43328.1"/>
    <property type="molecule type" value="Genomic_DNA"/>
</dbReference>
<dbReference type="GeneID" id="48947547"/>
<proteinExistence type="predicted"/>
<gene>
    <name evidence="1" type="ORF">D6J04_14510</name>
</gene>
<accession>A0A3A5L0K0</accession>